<dbReference type="InterPro" id="IPR038301">
    <property type="entry name" value="AraC-like_sf"/>
</dbReference>
<gene>
    <name evidence="1" type="ORF">DEP91_10775</name>
</gene>
<evidence type="ECO:0000313" key="2">
    <source>
        <dbReference type="Proteomes" id="UP000262699"/>
    </source>
</evidence>
<proteinExistence type="predicted"/>
<comment type="caution">
    <text evidence="1">The sequence shown here is derived from an EMBL/GenBank/DDBJ whole genome shotgun (WGS) entry which is preliminary data.</text>
</comment>
<dbReference type="Pfam" id="PF07323">
    <property type="entry name" value="DUF1465"/>
    <property type="match status" value="1"/>
</dbReference>
<sequence>MQGEAAVRFERRLIDSLYTEAMVLADEARDYFDESGRADRDGLAPLTRVAFSCESLKITTRLMHVIAWLLTQRAVMAGEMSLGDALDGSRRLGDAPASEGGVIETLPSRAQTLVASSSRLHARVAQLDRAQAGAMPAASPARMMFERLSSAF</sequence>
<evidence type="ECO:0000313" key="1">
    <source>
        <dbReference type="EMBL" id="HCB76634.1"/>
    </source>
</evidence>
<reference evidence="1 2" key="1">
    <citation type="journal article" date="2018" name="Nat. Biotechnol.">
        <title>A standardized bacterial taxonomy based on genome phylogeny substantially revises the tree of life.</title>
        <authorList>
            <person name="Parks D.H."/>
            <person name="Chuvochina M."/>
            <person name="Waite D.W."/>
            <person name="Rinke C."/>
            <person name="Skarshewski A."/>
            <person name="Chaumeil P.A."/>
            <person name="Hugenholtz P."/>
        </authorList>
    </citation>
    <scope>NUCLEOTIDE SEQUENCE [LARGE SCALE GENOMIC DNA]</scope>
    <source>
        <strain evidence="1">UBA9015</strain>
    </source>
</reference>
<dbReference type="Proteomes" id="UP000262699">
    <property type="component" value="Unassembled WGS sequence"/>
</dbReference>
<dbReference type="AlphaFoldDB" id="A0A3D0WF77"/>
<dbReference type="EMBL" id="DOYJ01000300">
    <property type="protein sequence ID" value="HCB76634.1"/>
    <property type="molecule type" value="Genomic_DNA"/>
</dbReference>
<organism evidence="1 2">
    <name type="scientific">Sphingomonas bacterium</name>
    <dbReference type="NCBI Taxonomy" id="1895847"/>
    <lineage>
        <taxon>Bacteria</taxon>
        <taxon>Pseudomonadati</taxon>
        <taxon>Pseudomonadota</taxon>
        <taxon>Alphaproteobacteria</taxon>
        <taxon>Sphingomonadales</taxon>
        <taxon>Sphingomonadaceae</taxon>
        <taxon>Sphingomonas</taxon>
    </lineage>
</organism>
<protein>
    <submittedName>
        <fullName evidence="1">DUF1465 domain-containing protein</fullName>
    </submittedName>
</protein>
<dbReference type="InterPro" id="IPR010848">
    <property type="entry name" value="DUF1465"/>
</dbReference>
<name>A0A3D0WF77_9SPHN</name>
<accession>A0A3D0WF77</accession>
<dbReference type="Gene3D" id="1.10.8.930">
    <property type="entry name" value="Protein of unknown function DUF1465"/>
    <property type="match status" value="1"/>
</dbReference>